<dbReference type="AlphaFoldDB" id="A0A443RL55"/>
<name>A0A443RL55_9ACAR</name>
<evidence type="ECO:0000313" key="4">
    <source>
        <dbReference type="EMBL" id="RWS15985.1"/>
    </source>
</evidence>
<evidence type="ECO:0000313" key="5">
    <source>
        <dbReference type="Proteomes" id="UP000285301"/>
    </source>
</evidence>
<feature type="transmembrane region" description="Helical" evidence="1">
    <location>
        <begin position="481"/>
        <end position="504"/>
    </location>
</feature>
<comment type="caution">
    <text evidence="4">The sequence shown here is derived from an EMBL/GenBank/DDBJ whole genome shotgun (WGS) entry which is preliminary data.</text>
</comment>
<feature type="transmembrane region" description="Helical" evidence="1">
    <location>
        <begin position="524"/>
        <end position="547"/>
    </location>
</feature>
<evidence type="ECO:0000256" key="1">
    <source>
        <dbReference type="SAM" id="Phobius"/>
    </source>
</evidence>
<evidence type="ECO:0000259" key="3">
    <source>
        <dbReference type="SMART" id="SM00703"/>
    </source>
</evidence>
<keyword evidence="2" id="KW-0732">Signal</keyword>
<feature type="chain" id="PRO_5019535346" evidence="2">
    <location>
        <begin position="26"/>
        <end position="569"/>
    </location>
</feature>
<dbReference type="InterPro" id="IPR052728">
    <property type="entry name" value="O2_lipid_transport_reg"/>
</dbReference>
<reference evidence="4 5" key="1">
    <citation type="journal article" date="2018" name="Gigascience">
        <title>Genomes of trombidid mites reveal novel predicted allergens and laterally-transferred genes associated with secondary metabolism.</title>
        <authorList>
            <person name="Dong X."/>
            <person name="Chaisiri K."/>
            <person name="Xia D."/>
            <person name="Armstrong S.D."/>
            <person name="Fang Y."/>
            <person name="Donnelly M.J."/>
            <person name="Kadowaki T."/>
            <person name="McGarry J.W."/>
            <person name="Darby A.C."/>
            <person name="Makepeace B.L."/>
        </authorList>
    </citation>
    <scope>NUCLEOTIDE SEQUENCE [LARGE SCALE GENOMIC DNA]</scope>
    <source>
        <strain evidence="4">UoL-WK</strain>
    </source>
</reference>
<gene>
    <name evidence="4" type="ORF">B4U79_01312</name>
</gene>
<sequence>MGHNRKTSFLLLSILIVFASTKINADEEDDDLEGFTLPSFTLHPIVDLLNKEEPSPPPPNDTDVDDSGVFDKISVGSLFSKFLRRPKGSKRLIPENATHEEVYIRLSHMLDQEIEVMIKEILPFALEYQQDRVNTTPRCSNSMLNFGAAMREKTSWAFKFLDSMGKIPSGLLEGTLSDFGNFDQCLDAEVTTEVSWIGVQPILYKGSYCLVEIEPPLPKIKDRLKYETVVLNYTNTELHTTFFNRWATYVHDYYSYPIAIGMCMPSTCTAKEVEKVMANGKNFHFLTNNQETFQNLVMRQYNMSVRVGPNCNSRDQVFEKSFPFFQISVILLIGGFVALASLHEYCAFSYEKPAKKKILTKTEEEKLYTGNETESLKYEVTLQSLHGIKVITLMWVVIVDVYLMGGLPLSNLISPIFERNALEITSKCESNWWSNIFFLNNWFKVDNMCLQQTWILSVGFQLYFLAFFVIVAIYKAPVLGFIMTTLLILVGIVVPGFVTFLYKLPPTFILDNPYIKQVKEDLEINFFPTFNHFTPYFVGVLVGYLIFKKKQALNKNMVDNLTLSQLENF</sequence>
<evidence type="ECO:0000256" key="2">
    <source>
        <dbReference type="SAM" id="SignalP"/>
    </source>
</evidence>
<protein>
    <submittedName>
        <fullName evidence="4">Nose resistant to fluoxetine protein 6-like protein</fullName>
    </submittedName>
</protein>
<feature type="transmembrane region" description="Helical" evidence="1">
    <location>
        <begin position="387"/>
        <end position="405"/>
    </location>
</feature>
<feature type="signal peptide" evidence="2">
    <location>
        <begin position="1"/>
        <end position="25"/>
    </location>
</feature>
<feature type="transmembrane region" description="Helical" evidence="1">
    <location>
        <begin position="324"/>
        <end position="348"/>
    </location>
</feature>
<keyword evidence="1" id="KW-0812">Transmembrane</keyword>
<feature type="transmembrane region" description="Helical" evidence="1">
    <location>
        <begin position="454"/>
        <end position="474"/>
    </location>
</feature>
<dbReference type="OrthoDB" id="10006435at2759"/>
<dbReference type="PANTHER" id="PTHR11161">
    <property type="entry name" value="O-ACYLTRANSFERASE"/>
    <property type="match status" value="1"/>
</dbReference>
<keyword evidence="1" id="KW-1133">Transmembrane helix</keyword>
<dbReference type="InterPro" id="IPR006621">
    <property type="entry name" value="Nose-resist-to-fluoxetine_N"/>
</dbReference>
<dbReference type="PANTHER" id="PTHR11161:SF0">
    <property type="entry name" value="O-ACYLTRANSFERASE LIKE PROTEIN"/>
    <property type="match status" value="1"/>
</dbReference>
<keyword evidence="1" id="KW-0472">Membrane</keyword>
<feature type="domain" description="Nose resistant-to-fluoxetine protein N-terminal" evidence="3">
    <location>
        <begin position="136"/>
        <end position="304"/>
    </location>
</feature>
<organism evidence="4 5">
    <name type="scientific">Dinothrombium tinctorium</name>
    <dbReference type="NCBI Taxonomy" id="1965070"/>
    <lineage>
        <taxon>Eukaryota</taxon>
        <taxon>Metazoa</taxon>
        <taxon>Ecdysozoa</taxon>
        <taxon>Arthropoda</taxon>
        <taxon>Chelicerata</taxon>
        <taxon>Arachnida</taxon>
        <taxon>Acari</taxon>
        <taxon>Acariformes</taxon>
        <taxon>Trombidiformes</taxon>
        <taxon>Prostigmata</taxon>
        <taxon>Anystina</taxon>
        <taxon>Parasitengona</taxon>
        <taxon>Trombidioidea</taxon>
        <taxon>Trombidiidae</taxon>
        <taxon>Dinothrombium</taxon>
    </lineage>
</organism>
<keyword evidence="5" id="KW-1185">Reference proteome</keyword>
<dbReference type="SMART" id="SM00703">
    <property type="entry name" value="NRF"/>
    <property type="match status" value="1"/>
</dbReference>
<dbReference type="Proteomes" id="UP000285301">
    <property type="component" value="Unassembled WGS sequence"/>
</dbReference>
<proteinExistence type="predicted"/>
<accession>A0A443RL55</accession>
<dbReference type="Pfam" id="PF20146">
    <property type="entry name" value="NRF"/>
    <property type="match status" value="1"/>
</dbReference>
<dbReference type="EMBL" id="NCKU01000324">
    <property type="protein sequence ID" value="RWS15985.1"/>
    <property type="molecule type" value="Genomic_DNA"/>
</dbReference>